<reference evidence="2" key="1">
    <citation type="submission" date="2016-12" db="EMBL/GenBank/DDBJ databases">
        <title>Comparative genomics of four Isosphaeraceae planctomycetes: a common pool of plasmids and glycoside hydrolase genes.</title>
        <authorList>
            <person name="Ivanova A."/>
        </authorList>
    </citation>
    <scope>NUCLEOTIDE SEQUENCE [LARGE SCALE GENOMIC DNA]</scope>
    <source>
        <strain evidence="2">PX4</strain>
    </source>
</reference>
<dbReference type="EMBL" id="CP019082">
    <property type="protein sequence ID" value="APW62559.1"/>
    <property type="molecule type" value="Genomic_DNA"/>
</dbReference>
<sequence length="86" mass="9866">MPMQILSAEHSRFEFGRTHQELAQYIEGHVNRASNGRIRDLRVVYSDDQIVLEGRSRTYHAKQLAHQAVLDLTDGHPLLANQIVVF</sequence>
<dbReference type="OrthoDB" id="284535at2"/>
<name>A0A1U7CUJ0_9BACT</name>
<proteinExistence type="predicted"/>
<accession>A0A1U7CUJ0</accession>
<evidence type="ECO:0000313" key="2">
    <source>
        <dbReference type="Proteomes" id="UP000186309"/>
    </source>
</evidence>
<organism evidence="1 2">
    <name type="scientific">Paludisphaera borealis</name>
    <dbReference type="NCBI Taxonomy" id="1387353"/>
    <lineage>
        <taxon>Bacteria</taxon>
        <taxon>Pseudomonadati</taxon>
        <taxon>Planctomycetota</taxon>
        <taxon>Planctomycetia</taxon>
        <taxon>Isosphaerales</taxon>
        <taxon>Isosphaeraceae</taxon>
        <taxon>Paludisphaera</taxon>
    </lineage>
</organism>
<evidence type="ECO:0000313" key="1">
    <source>
        <dbReference type="EMBL" id="APW62559.1"/>
    </source>
</evidence>
<dbReference type="Proteomes" id="UP000186309">
    <property type="component" value="Chromosome"/>
</dbReference>
<dbReference type="AlphaFoldDB" id="A0A1U7CUJ0"/>
<dbReference type="STRING" id="1387353.BSF38_04107"/>
<dbReference type="RefSeq" id="WP_076348747.1">
    <property type="nucleotide sequence ID" value="NZ_CP019082.1"/>
</dbReference>
<evidence type="ECO:0008006" key="3">
    <source>
        <dbReference type="Google" id="ProtNLM"/>
    </source>
</evidence>
<gene>
    <name evidence="1" type="ORF">BSF38_04107</name>
</gene>
<keyword evidence="2" id="KW-1185">Reference proteome</keyword>
<protein>
    <recommendedName>
        <fullName evidence="3">BON domain-containing protein</fullName>
    </recommendedName>
</protein>
<dbReference type="KEGG" id="pbor:BSF38_04107"/>